<dbReference type="Pfam" id="PF19717">
    <property type="entry name" value="DUF6212"/>
    <property type="match status" value="1"/>
</dbReference>
<evidence type="ECO:0000313" key="1">
    <source>
        <dbReference type="EMBL" id="MET4632888.1"/>
    </source>
</evidence>
<keyword evidence="2" id="KW-1185">Reference proteome</keyword>
<gene>
    <name evidence="1" type="ORF">ABIE08_000801</name>
</gene>
<organism evidence="1 2">
    <name type="scientific">Kaistia defluvii</name>
    <dbReference type="NCBI Taxonomy" id="410841"/>
    <lineage>
        <taxon>Bacteria</taxon>
        <taxon>Pseudomonadati</taxon>
        <taxon>Pseudomonadota</taxon>
        <taxon>Alphaproteobacteria</taxon>
        <taxon>Hyphomicrobiales</taxon>
        <taxon>Kaistiaceae</taxon>
        <taxon>Kaistia</taxon>
    </lineage>
</organism>
<proteinExistence type="predicted"/>
<dbReference type="InterPro" id="IPR046184">
    <property type="entry name" value="DUF6212"/>
</dbReference>
<sequence length="508" mass="55259">MNGRYDVNKPIKSQFEPVLPTQTKAALRMVLAGASDRTELASGPLAHIVTFTDELFRSDGTMRDVYPVLAVVASPAAAVEVEAAIKALARLATIPAPPILRIDRDVDGVAALIQTVLESGLGRISNYARTMATELVMLRRERETLFENFRVLEDAFRARNWEPASEIFAHDVFVDPKDEGIGRLMTDGWVEQLLPVSSFGVSGFALHFRNLTKGGGEVVVTLDYVENGEGVAEWVVPFSDLAADWNFFSLPKACDGSPRTLRLRISANGSEPPAPSLGHPIASRRYAARARSPHGDLDHRPLAIKIYSGIPGVRPTALPNSIAPSSLISGRRIEDYRLPLEALRAVADVSVSPIVPDFQTIRFLEHEDAIVCHPLPAGISAGAVANVVAPGTVRFSARAVIDHAEGKPALVGFLLAPSAANLRSEIAILEREGTARRSAYFSGWRDVAAGEPVSINIMLDSPTQRTMNLVILSRAKGDSVDFSWLKVFDFRMVRHFDVEPRGEALHAQ</sequence>
<dbReference type="Proteomes" id="UP001549321">
    <property type="component" value="Unassembled WGS sequence"/>
</dbReference>
<name>A0ABV2QVG6_9HYPH</name>
<protein>
    <recommendedName>
        <fullName evidence="3">Membrane-anchored protein</fullName>
    </recommendedName>
</protein>
<reference evidence="1 2" key="1">
    <citation type="submission" date="2024-06" db="EMBL/GenBank/DDBJ databases">
        <title>Sorghum-associated microbial communities from plants grown in Nebraska, USA.</title>
        <authorList>
            <person name="Schachtman D."/>
        </authorList>
    </citation>
    <scope>NUCLEOTIDE SEQUENCE [LARGE SCALE GENOMIC DNA]</scope>
    <source>
        <strain evidence="1 2">3207</strain>
    </source>
</reference>
<evidence type="ECO:0008006" key="3">
    <source>
        <dbReference type="Google" id="ProtNLM"/>
    </source>
</evidence>
<dbReference type="EMBL" id="JBEPSM010000001">
    <property type="protein sequence ID" value="MET4632888.1"/>
    <property type="molecule type" value="Genomic_DNA"/>
</dbReference>
<evidence type="ECO:0000313" key="2">
    <source>
        <dbReference type="Proteomes" id="UP001549321"/>
    </source>
</evidence>
<accession>A0ABV2QVG6</accession>
<comment type="caution">
    <text evidence="1">The sequence shown here is derived from an EMBL/GenBank/DDBJ whole genome shotgun (WGS) entry which is preliminary data.</text>
</comment>